<name>A0A2Z6M4Q3_TRISU</name>
<gene>
    <name evidence="1" type="ORF">TSUD_226110</name>
</gene>
<keyword evidence="2" id="KW-1185">Reference proteome</keyword>
<reference evidence="2" key="1">
    <citation type="journal article" date="2017" name="Front. Plant Sci.">
        <title>Climate Clever Clovers: New Paradigm to Reduce the Environmental Footprint of Ruminants by Breeding Low Methanogenic Forages Utilizing Haplotype Variation.</title>
        <authorList>
            <person name="Kaur P."/>
            <person name="Appels R."/>
            <person name="Bayer P.E."/>
            <person name="Keeble-Gagnere G."/>
            <person name="Wang J."/>
            <person name="Hirakawa H."/>
            <person name="Shirasawa K."/>
            <person name="Vercoe P."/>
            <person name="Stefanova K."/>
            <person name="Durmic Z."/>
            <person name="Nichols P."/>
            <person name="Revell C."/>
            <person name="Isobe S.N."/>
            <person name="Edwards D."/>
            <person name="Erskine W."/>
        </authorList>
    </citation>
    <scope>NUCLEOTIDE SEQUENCE [LARGE SCALE GENOMIC DNA]</scope>
    <source>
        <strain evidence="2">cv. Daliak</strain>
    </source>
</reference>
<evidence type="ECO:0000313" key="2">
    <source>
        <dbReference type="Proteomes" id="UP000242715"/>
    </source>
</evidence>
<dbReference type="Proteomes" id="UP000242715">
    <property type="component" value="Unassembled WGS sequence"/>
</dbReference>
<proteinExistence type="predicted"/>
<organism evidence="1 2">
    <name type="scientific">Trifolium subterraneum</name>
    <name type="common">Subterranean clover</name>
    <dbReference type="NCBI Taxonomy" id="3900"/>
    <lineage>
        <taxon>Eukaryota</taxon>
        <taxon>Viridiplantae</taxon>
        <taxon>Streptophyta</taxon>
        <taxon>Embryophyta</taxon>
        <taxon>Tracheophyta</taxon>
        <taxon>Spermatophyta</taxon>
        <taxon>Magnoliopsida</taxon>
        <taxon>eudicotyledons</taxon>
        <taxon>Gunneridae</taxon>
        <taxon>Pentapetalae</taxon>
        <taxon>rosids</taxon>
        <taxon>fabids</taxon>
        <taxon>Fabales</taxon>
        <taxon>Fabaceae</taxon>
        <taxon>Papilionoideae</taxon>
        <taxon>50 kb inversion clade</taxon>
        <taxon>NPAAA clade</taxon>
        <taxon>Hologalegina</taxon>
        <taxon>IRL clade</taxon>
        <taxon>Trifolieae</taxon>
        <taxon>Trifolium</taxon>
    </lineage>
</organism>
<protein>
    <submittedName>
        <fullName evidence="1">Uncharacterized protein</fullName>
    </submittedName>
</protein>
<accession>A0A2Z6M4Q3</accession>
<dbReference type="AlphaFoldDB" id="A0A2Z6M4Q3"/>
<sequence>MFLSCTCPQWDGGSLDFEVWLKRDGRSFSDFVLWFGGRVVSTCKGLGLCHSGRVTSSSGELFCFHHCRSLSFWILTCCFVSRRIWCCCCGSRLWGSDLVFGCSSFGVSVAVFSAGMVGR</sequence>
<dbReference type="EMBL" id="DF973329">
    <property type="protein sequence ID" value="GAU26148.1"/>
    <property type="molecule type" value="Genomic_DNA"/>
</dbReference>
<evidence type="ECO:0000313" key="1">
    <source>
        <dbReference type="EMBL" id="GAU26148.1"/>
    </source>
</evidence>